<dbReference type="SUPFAM" id="SSF52009">
    <property type="entry name" value="Phosphohistidine domain"/>
    <property type="match status" value="1"/>
</dbReference>
<dbReference type="InterPro" id="IPR051549">
    <property type="entry name" value="PEP_Utilizing_Enz"/>
</dbReference>
<dbReference type="Gene3D" id="3.30.1490.20">
    <property type="entry name" value="ATP-grasp fold, A domain"/>
    <property type="match status" value="1"/>
</dbReference>
<sequence length="642" mass="73964">MAIDLYKKAAKSLVGNKAFNLMIVAKAGIAVPPGFVVNGAENLSDKKLTKLYDKFISHGKVSVRSSSDKEDGKKKSAAGIYKTLLDVSSDKIGISLQAVREYSKKSKNIPVIVQKQIDAKMSGVAFSINPVNGDNDIYIEYNKGRCENIVSGSIIPKTVSLKKKSYEDNEDIPLTLYEYIIRLEMIFKKAVDIEWCIDHDEKVWILQCRAITVIPSDSFRYAWSTHEPLWAMEQAFKTRCEDEENGSSELYLHREIIYSRDLSGVFDCYIGLHDHISALKYSMKVLSKQYDYIDHIEFIERPKSFSKDTAADYFRMLSSHYCKYIRYYMRSEPIVTDIIERKLLLRWSHNEIAGLLSADNDDLMFREQEDFSSLNDSSDCSILNHINKYPYLAINYKTKKEMIEGVRRQYKIKDKDKNKDKEENFQLTLDSDLIFLKKLSIERMNVKKGWVGVYFYMLELMEWIYENYNVSQSDLYQYYLADDIVALIKNNIKLSQAEKDKRSLGVLMKRKKNKQMTPSVYFGESFENNYSPTPLLDSILSGIPSLNRNVHGIVKIINYKSMVEPHDYIDKIIVTEMTQPNMVALFRKCKGIITDEGGILSHACILSREYDIPCIVGTSNSTNILQDGDEIIMWADGHISYE</sequence>
<evidence type="ECO:0000259" key="1">
    <source>
        <dbReference type="Pfam" id="PF00391"/>
    </source>
</evidence>
<dbReference type="PANTHER" id="PTHR43615">
    <property type="entry name" value="PHOSPHOENOLPYRUVATE SYNTHASE-RELATED"/>
    <property type="match status" value="1"/>
</dbReference>
<dbReference type="InterPro" id="IPR002192">
    <property type="entry name" value="PPDK_AMP/ATP-bd"/>
</dbReference>
<dbReference type="EMBL" id="JBHRYO010000002">
    <property type="protein sequence ID" value="MFC3757378.1"/>
    <property type="molecule type" value="Genomic_DNA"/>
</dbReference>
<feature type="domain" description="PEP-utilising enzyme mobile" evidence="1">
    <location>
        <begin position="571"/>
        <end position="633"/>
    </location>
</feature>
<name>A0ABV7XWI1_9FLAO</name>
<dbReference type="RefSeq" id="WP_378170367.1">
    <property type="nucleotide sequence ID" value="NZ_JBHRYO010000002.1"/>
</dbReference>
<dbReference type="Gene3D" id="3.50.30.10">
    <property type="entry name" value="Phosphohistidine domain"/>
    <property type="match status" value="1"/>
</dbReference>
<comment type="caution">
    <text evidence="3">The sequence shown here is derived from an EMBL/GenBank/DDBJ whole genome shotgun (WGS) entry which is preliminary data.</text>
</comment>
<dbReference type="InterPro" id="IPR008279">
    <property type="entry name" value="PEP-util_enz_mobile_dom"/>
</dbReference>
<accession>A0ABV7XWI1</accession>
<dbReference type="Pfam" id="PF01326">
    <property type="entry name" value="PPDK_N"/>
    <property type="match status" value="2"/>
</dbReference>
<protein>
    <submittedName>
        <fullName evidence="3">PEP/pyruvate-binding domain-containing protein</fullName>
    </submittedName>
</protein>
<gene>
    <name evidence="3" type="ORF">ACFONJ_15480</name>
</gene>
<organism evidence="3 4">
    <name type="scientific">Chryseobacterium tructae</name>
    <dbReference type="NCBI Taxonomy" id="1037380"/>
    <lineage>
        <taxon>Bacteria</taxon>
        <taxon>Pseudomonadati</taxon>
        <taxon>Bacteroidota</taxon>
        <taxon>Flavobacteriia</taxon>
        <taxon>Flavobacteriales</taxon>
        <taxon>Weeksellaceae</taxon>
        <taxon>Chryseobacterium group</taxon>
        <taxon>Chryseobacterium</taxon>
    </lineage>
</organism>
<evidence type="ECO:0000313" key="4">
    <source>
        <dbReference type="Proteomes" id="UP001595735"/>
    </source>
</evidence>
<dbReference type="Gene3D" id="3.30.470.20">
    <property type="entry name" value="ATP-grasp fold, B domain"/>
    <property type="match status" value="2"/>
</dbReference>
<reference evidence="4" key="1">
    <citation type="journal article" date="2019" name="Int. J. Syst. Evol. Microbiol.">
        <title>The Global Catalogue of Microorganisms (GCM) 10K type strain sequencing project: providing services to taxonomists for standard genome sequencing and annotation.</title>
        <authorList>
            <consortium name="The Broad Institute Genomics Platform"/>
            <consortium name="The Broad Institute Genome Sequencing Center for Infectious Disease"/>
            <person name="Wu L."/>
            <person name="Ma J."/>
        </authorList>
    </citation>
    <scope>NUCLEOTIDE SEQUENCE [LARGE SCALE GENOMIC DNA]</scope>
    <source>
        <strain evidence="4">CECT 7798</strain>
    </source>
</reference>
<dbReference type="SUPFAM" id="SSF56059">
    <property type="entry name" value="Glutathione synthetase ATP-binding domain-like"/>
    <property type="match status" value="1"/>
</dbReference>
<dbReference type="InterPro" id="IPR013815">
    <property type="entry name" value="ATP_grasp_subdomain_1"/>
</dbReference>
<feature type="domain" description="Pyruvate phosphate dikinase AMP/ATP-binding" evidence="2">
    <location>
        <begin position="174"/>
        <end position="216"/>
    </location>
</feature>
<dbReference type="PANTHER" id="PTHR43615:SF1">
    <property type="entry name" value="PPDK_N DOMAIN-CONTAINING PROTEIN"/>
    <property type="match status" value="1"/>
</dbReference>
<feature type="domain" description="Pyruvate phosphate dikinase AMP/ATP-binding" evidence="2">
    <location>
        <begin position="100"/>
        <end position="165"/>
    </location>
</feature>
<proteinExistence type="predicted"/>
<evidence type="ECO:0000259" key="2">
    <source>
        <dbReference type="Pfam" id="PF01326"/>
    </source>
</evidence>
<dbReference type="Proteomes" id="UP001595735">
    <property type="component" value="Unassembled WGS sequence"/>
</dbReference>
<keyword evidence="4" id="KW-1185">Reference proteome</keyword>
<dbReference type="Pfam" id="PF00391">
    <property type="entry name" value="PEP-utilizers"/>
    <property type="match status" value="1"/>
</dbReference>
<evidence type="ECO:0000313" key="3">
    <source>
        <dbReference type="EMBL" id="MFC3757378.1"/>
    </source>
</evidence>
<dbReference type="InterPro" id="IPR036637">
    <property type="entry name" value="Phosphohistidine_dom_sf"/>
</dbReference>